<reference evidence="7 8" key="1">
    <citation type="journal article" date="2019" name="Int. J. Syst. Evol. Microbiol.">
        <title>Clostridium fermenticellae sp. nov., isolated from the mud in a fermentation cellar for the production of the Chinese liquor, baijiu.</title>
        <authorList>
            <person name="Xu P.X."/>
            <person name="Chai L.J."/>
            <person name="Qiu T."/>
            <person name="Zhang X.J."/>
            <person name="Lu Z.M."/>
            <person name="Xiao C."/>
            <person name="Wang S.T."/>
            <person name="Shen C.H."/>
            <person name="Shi J.S."/>
            <person name="Xu Z.H."/>
        </authorList>
    </citation>
    <scope>NUCLEOTIDE SEQUENCE [LARGE SCALE GENOMIC DNA]</scope>
    <source>
        <strain evidence="7 8">JN500901</strain>
    </source>
</reference>
<gene>
    <name evidence="7" type="ORF">D4Z93_02370</name>
</gene>
<feature type="transmembrane region" description="Helical" evidence="6">
    <location>
        <begin position="73"/>
        <end position="91"/>
    </location>
</feature>
<evidence type="ECO:0000256" key="4">
    <source>
        <dbReference type="ARBA" id="ARBA00022989"/>
    </source>
</evidence>
<evidence type="ECO:0000256" key="1">
    <source>
        <dbReference type="ARBA" id="ARBA00004141"/>
    </source>
</evidence>
<organism evidence="7 8">
    <name type="scientific">Clostridium fermenticellae</name>
    <dbReference type="NCBI Taxonomy" id="2068654"/>
    <lineage>
        <taxon>Bacteria</taxon>
        <taxon>Bacillati</taxon>
        <taxon>Bacillota</taxon>
        <taxon>Clostridia</taxon>
        <taxon>Eubacteriales</taxon>
        <taxon>Clostridiaceae</taxon>
        <taxon>Clostridium</taxon>
    </lineage>
</organism>
<feature type="transmembrane region" description="Helical" evidence="6">
    <location>
        <begin position="32"/>
        <end position="61"/>
    </location>
</feature>
<dbReference type="Proteomes" id="UP000266301">
    <property type="component" value="Chromosome"/>
</dbReference>
<keyword evidence="3 6" id="KW-0812">Transmembrane</keyword>
<keyword evidence="4 6" id="KW-1133">Transmembrane helix</keyword>
<protein>
    <recommendedName>
        <fullName evidence="6">Probable membrane transporter protein</fullName>
    </recommendedName>
</protein>
<evidence type="ECO:0000256" key="6">
    <source>
        <dbReference type="RuleBase" id="RU363041"/>
    </source>
</evidence>
<dbReference type="InterPro" id="IPR002781">
    <property type="entry name" value="TM_pro_TauE-like"/>
</dbReference>
<keyword evidence="5 6" id="KW-0472">Membrane</keyword>
<feature type="transmembrane region" description="Helical" evidence="6">
    <location>
        <begin position="103"/>
        <end position="121"/>
    </location>
</feature>
<dbReference type="PANTHER" id="PTHR43701">
    <property type="entry name" value="MEMBRANE TRANSPORTER PROTEIN MJ0441-RELATED"/>
    <property type="match status" value="1"/>
</dbReference>
<dbReference type="RefSeq" id="WP_119970153.1">
    <property type="nucleotide sequence ID" value="NZ_CP032416.1"/>
</dbReference>
<dbReference type="AlphaFoldDB" id="A0A386H198"/>
<evidence type="ECO:0000256" key="3">
    <source>
        <dbReference type="ARBA" id="ARBA00022692"/>
    </source>
</evidence>
<evidence type="ECO:0000313" key="8">
    <source>
        <dbReference type="Proteomes" id="UP000266301"/>
    </source>
</evidence>
<proteinExistence type="inferred from homology"/>
<comment type="subcellular location">
    <subcellularLocation>
        <location evidence="6">Cell membrane</location>
        <topology evidence="6">Multi-pass membrane protein</topology>
    </subcellularLocation>
    <subcellularLocation>
        <location evidence="1">Membrane</location>
        <topology evidence="1">Multi-pass membrane protein</topology>
    </subcellularLocation>
</comment>
<dbReference type="EMBL" id="CP032416">
    <property type="protein sequence ID" value="AYD39444.1"/>
    <property type="molecule type" value="Genomic_DNA"/>
</dbReference>
<sequence>MLKFFILIIVGFFMGMMTVAFGGGAGSVYVSILTIFFNVSPAIATSTSLATMFPTAAVSAFSHAKNSNVNYKMGWIMLAWGALGSIIGSLFSGKIPADSYNKLIGIVIILLTVMMIIRKLVPTKKEKDVVSKNKKGFVQASIFGLIGGLLSGLVGTSGTTAIIAGLTILGCSTMQVVGTSVFILAGISLVGLAVRAGVGTVDCQLAVLLAISAIVGALVGSFVLSKVIFKNKGSKNNKSIDLIIIIGNLAMGIAQLFK</sequence>
<feature type="transmembrane region" description="Helical" evidence="6">
    <location>
        <begin position="240"/>
        <end position="257"/>
    </location>
</feature>
<dbReference type="GO" id="GO:0005886">
    <property type="term" value="C:plasma membrane"/>
    <property type="evidence" value="ECO:0007669"/>
    <property type="project" value="UniProtKB-SubCell"/>
</dbReference>
<name>A0A386H198_9CLOT</name>
<evidence type="ECO:0000256" key="2">
    <source>
        <dbReference type="ARBA" id="ARBA00009142"/>
    </source>
</evidence>
<evidence type="ECO:0000256" key="5">
    <source>
        <dbReference type="ARBA" id="ARBA00023136"/>
    </source>
</evidence>
<evidence type="ECO:0000313" key="7">
    <source>
        <dbReference type="EMBL" id="AYD39444.1"/>
    </source>
</evidence>
<dbReference type="PANTHER" id="PTHR43701:SF5">
    <property type="entry name" value="MEMBRANE TRANSPORTER PROTEIN-RELATED"/>
    <property type="match status" value="1"/>
</dbReference>
<dbReference type="Pfam" id="PF01925">
    <property type="entry name" value="TauE"/>
    <property type="match status" value="1"/>
</dbReference>
<keyword evidence="8" id="KW-1185">Reference proteome</keyword>
<dbReference type="OrthoDB" id="25340at2"/>
<dbReference type="KEGG" id="cfer:D4Z93_02370"/>
<feature type="transmembrane region" description="Helical" evidence="6">
    <location>
        <begin position="206"/>
        <end position="228"/>
    </location>
</feature>
<keyword evidence="6" id="KW-1003">Cell membrane</keyword>
<feature type="transmembrane region" description="Helical" evidence="6">
    <location>
        <begin position="142"/>
        <end position="168"/>
    </location>
</feature>
<accession>A0A386H198</accession>
<feature type="transmembrane region" description="Helical" evidence="6">
    <location>
        <begin position="174"/>
        <end position="194"/>
    </location>
</feature>
<dbReference type="InterPro" id="IPR051598">
    <property type="entry name" value="TSUP/Inactive_protease-like"/>
</dbReference>
<comment type="similarity">
    <text evidence="2 6">Belongs to the 4-toluene sulfonate uptake permease (TSUP) (TC 2.A.102) family.</text>
</comment>